<accession>A0ABU8V3A3</accession>
<name>A0ABU8V3A3_9NEIS</name>
<reference evidence="1 2" key="1">
    <citation type="submission" date="2023-12" db="EMBL/GenBank/DDBJ databases">
        <title>Evaluation and characterization of a potential secondary metabolite violacein from indigenous Chromobacterium amazonense SAM215.</title>
        <authorList>
            <person name="Tarafdar M.R."/>
            <person name="Abedin S.M."/>
            <person name="Atiqua A."/>
            <person name="Saha A."/>
            <person name="Khan S.N."/>
        </authorList>
    </citation>
    <scope>NUCLEOTIDE SEQUENCE [LARGE SCALE GENOMIC DNA]</scope>
    <source>
        <strain evidence="1 2">SAM215</strain>
    </source>
</reference>
<feature type="non-terminal residue" evidence="1">
    <location>
        <position position="1"/>
    </location>
</feature>
<dbReference type="EMBL" id="JAVFJF020000025">
    <property type="protein sequence ID" value="MEJ8675639.1"/>
    <property type="molecule type" value="Genomic_DNA"/>
</dbReference>
<dbReference type="RefSeq" id="WP_340224730.1">
    <property type="nucleotide sequence ID" value="NZ_JAVFJF020000025.1"/>
</dbReference>
<organism evidence="1 2">
    <name type="scientific">Chromobacterium amazonense</name>
    <dbReference type="NCBI Taxonomy" id="1382803"/>
    <lineage>
        <taxon>Bacteria</taxon>
        <taxon>Pseudomonadati</taxon>
        <taxon>Pseudomonadota</taxon>
        <taxon>Betaproteobacteria</taxon>
        <taxon>Neisseriales</taxon>
        <taxon>Chromobacteriaceae</taxon>
        <taxon>Chromobacterium</taxon>
    </lineage>
</organism>
<gene>
    <name evidence="1" type="ORF">QCL97_012960</name>
</gene>
<protein>
    <submittedName>
        <fullName evidence="1">Uncharacterized protein</fullName>
    </submittedName>
</protein>
<evidence type="ECO:0000313" key="1">
    <source>
        <dbReference type="EMBL" id="MEJ8675639.1"/>
    </source>
</evidence>
<proteinExistence type="predicted"/>
<evidence type="ECO:0000313" key="2">
    <source>
        <dbReference type="Proteomes" id="UP001224516"/>
    </source>
</evidence>
<dbReference type="Proteomes" id="UP001224516">
    <property type="component" value="Unassembled WGS sequence"/>
</dbReference>
<keyword evidence="2" id="KW-1185">Reference proteome</keyword>
<sequence length="98" mass="10685">TEGESVYGKIGDLFRPSLAQNLRAIRSACRKFLNTVQADDHIVQFGARHDHFASWIFNAAVGELRGTFGIHIACIAASHGFDIEDDLASILPIASDDD</sequence>
<comment type="caution">
    <text evidence="1">The sequence shown here is derived from an EMBL/GenBank/DDBJ whole genome shotgun (WGS) entry which is preliminary data.</text>
</comment>